<accession>A0A081DGD0</accession>
<protein>
    <recommendedName>
        <fullName evidence="7">RDD domain-containing protein</fullName>
    </recommendedName>
</protein>
<keyword evidence="5 6" id="KW-0472">Membrane</keyword>
<evidence type="ECO:0000313" key="11">
    <source>
        <dbReference type="Proteomes" id="UP000029226"/>
    </source>
</evidence>
<comment type="subcellular location">
    <subcellularLocation>
        <location evidence="1">Cell membrane</location>
        <topology evidence="1">Multi-pass membrane protein</topology>
    </subcellularLocation>
</comment>
<dbReference type="Proteomes" id="UP000028980">
    <property type="component" value="Unassembled WGS sequence"/>
</dbReference>
<dbReference type="RefSeq" id="WP_042248795.1">
    <property type="nucleotide sequence ID" value="NZ_JBDUVK010000231.1"/>
</dbReference>
<evidence type="ECO:0000256" key="3">
    <source>
        <dbReference type="ARBA" id="ARBA00022692"/>
    </source>
</evidence>
<dbReference type="EMBL" id="BBLG01000016">
    <property type="protein sequence ID" value="GAK77976.1"/>
    <property type="molecule type" value="Genomic_DNA"/>
</dbReference>
<keyword evidence="4 6" id="KW-1133">Transmembrane helix</keyword>
<keyword evidence="3 6" id="KW-0812">Transmembrane</keyword>
<dbReference type="PANTHER" id="PTHR36115">
    <property type="entry name" value="PROLINE-RICH ANTIGEN HOMOLOG-RELATED"/>
    <property type="match status" value="1"/>
</dbReference>
<dbReference type="InterPro" id="IPR051791">
    <property type="entry name" value="Pra-immunoreactive"/>
</dbReference>
<feature type="transmembrane region" description="Helical" evidence="6">
    <location>
        <begin position="102"/>
        <end position="120"/>
    </location>
</feature>
<evidence type="ECO:0000256" key="6">
    <source>
        <dbReference type="SAM" id="Phobius"/>
    </source>
</evidence>
<keyword evidence="2" id="KW-1003">Cell membrane</keyword>
<evidence type="ECO:0000259" key="7">
    <source>
        <dbReference type="Pfam" id="PF06271"/>
    </source>
</evidence>
<evidence type="ECO:0000313" key="10">
    <source>
        <dbReference type="Proteomes" id="UP000028980"/>
    </source>
</evidence>
<reference evidence="10 11" key="1">
    <citation type="journal article" date="2014" name="Genome Announc.">
        <title>Draft Genome Sequences of Marine Flavobacterium Nonlabens Strains NR17, NR24, NR27, NR32, NR33, and Ara13.</title>
        <authorList>
            <person name="Nakanishi M."/>
            <person name="Meirelles P."/>
            <person name="Suzuki R."/>
            <person name="Takatani N."/>
            <person name="Mino S."/>
            <person name="Suda W."/>
            <person name="Oshima K."/>
            <person name="Hattori M."/>
            <person name="Ohkuma M."/>
            <person name="Hosokawa M."/>
            <person name="Miyashita K."/>
            <person name="Thompson F.L."/>
            <person name="Niwa A."/>
            <person name="Sawabe T."/>
            <person name="Sawabe T."/>
        </authorList>
    </citation>
    <scope>NUCLEOTIDE SEQUENCE [LARGE SCALE GENOMIC DNA]</scope>
    <source>
        <strain evidence="8">JCM 19296</strain>
        <strain evidence="9">JCM 19314</strain>
        <strain evidence="10">JCM19296</strain>
        <strain evidence="11">JCM19314</strain>
    </source>
</reference>
<dbReference type="GO" id="GO:0005886">
    <property type="term" value="C:plasma membrane"/>
    <property type="evidence" value="ECO:0007669"/>
    <property type="project" value="UniProtKB-SubCell"/>
</dbReference>
<comment type="caution">
    <text evidence="8">The sequence shown here is derived from an EMBL/GenBank/DDBJ whole genome shotgun (WGS) entry which is preliminary data.</text>
</comment>
<dbReference type="Pfam" id="PF06271">
    <property type="entry name" value="RDD"/>
    <property type="match status" value="1"/>
</dbReference>
<dbReference type="InterPro" id="IPR010432">
    <property type="entry name" value="RDD"/>
</dbReference>
<evidence type="ECO:0000313" key="9">
    <source>
        <dbReference type="EMBL" id="GAL01319.1"/>
    </source>
</evidence>
<proteinExistence type="predicted"/>
<dbReference type="AlphaFoldDB" id="A0A081DGD0"/>
<evidence type="ECO:0000256" key="4">
    <source>
        <dbReference type="ARBA" id="ARBA00022989"/>
    </source>
</evidence>
<name>A0A081DGD0_NONUL</name>
<organism evidence="8 10">
    <name type="scientific">Nonlabens ulvanivorans</name>
    <name type="common">Persicivirga ulvanivorans</name>
    <dbReference type="NCBI Taxonomy" id="906888"/>
    <lineage>
        <taxon>Bacteria</taxon>
        <taxon>Pseudomonadati</taxon>
        <taxon>Bacteroidota</taxon>
        <taxon>Flavobacteriia</taxon>
        <taxon>Flavobacteriales</taxon>
        <taxon>Flavobacteriaceae</taxon>
        <taxon>Nonlabens</taxon>
    </lineage>
</organism>
<evidence type="ECO:0000256" key="2">
    <source>
        <dbReference type="ARBA" id="ARBA00022475"/>
    </source>
</evidence>
<evidence type="ECO:0000256" key="1">
    <source>
        <dbReference type="ARBA" id="ARBA00004651"/>
    </source>
</evidence>
<feature type="transmembrane region" description="Helical" evidence="6">
    <location>
        <begin position="69"/>
        <end position="90"/>
    </location>
</feature>
<dbReference type="Proteomes" id="UP000029226">
    <property type="component" value="Unassembled WGS sequence"/>
</dbReference>
<evidence type="ECO:0000256" key="5">
    <source>
        <dbReference type="ARBA" id="ARBA00023136"/>
    </source>
</evidence>
<feature type="domain" description="RDD" evidence="7">
    <location>
        <begin position="63"/>
        <end position="174"/>
    </location>
</feature>
<dbReference type="PANTHER" id="PTHR36115:SF4">
    <property type="entry name" value="MEMBRANE PROTEIN"/>
    <property type="match status" value="1"/>
</dbReference>
<gene>
    <name evidence="8" type="ORF">JCM19296_3585</name>
    <name evidence="9" type="ORF">JCM19314_763</name>
</gene>
<evidence type="ECO:0000313" key="8">
    <source>
        <dbReference type="EMBL" id="GAK77976.1"/>
    </source>
</evidence>
<dbReference type="EMBL" id="BBMM01000010">
    <property type="protein sequence ID" value="GAL01319.1"/>
    <property type="molecule type" value="Genomic_DNA"/>
</dbReference>
<sequence>MESLSDLEILNIITDDKDSHKLADIKQAQRIAEKRGLDIYLYINDRDTYFRIAKKEKAIDNRASIRLRLINFIVDFFSFVVLISLIHSILSNFGSDSIKYNWSNYQRIIGSVILFLYYFIQEFFWNKTLGKIVTGTIVVSEKDQKPSITELIMRTACRFIPLEAFSFAFMKDGFHDIFSKTKVIENKK</sequence>